<evidence type="ECO:0000313" key="3">
    <source>
        <dbReference type="Proteomes" id="UP000324646"/>
    </source>
</evidence>
<dbReference type="OrthoDB" id="1863356at2"/>
<accession>A0A5C0SBX0</accession>
<proteinExistence type="predicted"/>
<dbReference type="Proteomes" id="UP000324646">
    <property type="component" value="Chromosome"/>
</dbReference>
<reference evidence="2 3" key="1">
    <citation type="submission" date="2019-07" db="EMBL/GenBank/DDBJ databases">
        <title>Complete genome of Crassaminicella thermophila SY095.</title>
        <authorList>
            <person name="Li X."/>
        </authorList>
    </citation>
    <scope>NUCLEOTIDE SEQUENCE [LARGE SCALE GENOMIC DNA]</scope>
    <source>
        <strain evidence="2 3">SY095</strain>
    </source>
</reference>
<dbReference type="EMBL" id="CP042243">
    <property type="protein sequence ID" value="QEK11661.1"/>
    <property type="molecule type" value="Genomic_DNA"/>
</dbReference>
<dbReference type="AlphaFoldDB" id="A0A5C0SBX0"/>
<evidence type="ECO:0000313" key="2">
    <source>
        <dbReference type="EMBL" id="QEK11661.1"/>
    </source>
</evidence>
<name>A0A5C0SBX0_CRATE</name>
<dbReference type="InterPro" id="IPR012654">
    <property type="entry name" value="CHP02391"/>
</dbReference>
<dbReference type="KEGG" id="crs:FQB35_04400"/>
<evidence type="ECO:0000259" key="1">
    <source>
        <dbReference type="Pfam" id="PF09509"/>
    </source>
</evidence>
<organism evidence="2 3">
    <name type="scientific">Crassaminicella thermophila</name>
    <dbReference type="NCBI Taxonomy" id="2599308"/>
    <lineage>
        <taxon>Bacteria</taxon>
        <taxon>Bacillati</taxon>
        <taxon>Bacillota</taxon>
        <taxon>Clostridia</taxon>
        <taxon>Eubacteriales</taxon>
        <taxon>Clostridiaceae</taxon>
        <taxon>Crassaminicella</taxon>
    </lineage>
</organism>
<gene>
    <name evidence="2" type="ORF">FQB35_04400</name>
</gene>
<keyword evidence="3" id="KW-1185">Reference proteome</keyword>
<feature type="domain" description="Conserved hypothetical protein CHP02391" evidence="1">
    <location>
        <begin position="1"/>
        <end position="35"/>
    </location>
</feature>
<dbReference type="Pfam" id="PF09509">
    <property type="entry name" value="Hypoth_Ymh"/>
    <property type="match status" value="1"/>
</dbReference>
<protein>
    <recommendedName>
        <fullName evidence="1">Conserved hypothetical protein CHP02391 domain-containing protein</fullName>
    </recommendedName>
</protein>
<sequence>MFRTPLAHEAKVKWYIDKNDAIDLLTTLSFIHRKLDKVVKIK</sequence>